<organism evidence="1 2">
    <name type="scientific">Pavo cristatus</name>
    <name type="common">Indian peafowl</name>
    <name type="synonym">Blue peafowl</name>
    <dbReference type="NCBI Taxonomy" id="9049"/>
    <lineage>
        <taxon>Eukaryota</taxon>
        <taxon>Metazoa</taxon>
        <taxon>Chordata</taxon>
        <taxon>Craniata</taxon>
        <taxon>Vertebrata</taxon>
        <taxon>Euteleostomi</taxon>
        <taxon>Archelosauria</taxon>
        <taxon>Archosauria</taxon>
        <taxon>Dinosauria</taxon>
        <taxon>Saurischia</taxon>
        <taxon>Theropoda</taxon>
        <taxon>Coelurosauria</taxon>
        <taxon>Aves</taxon>
        <taxon>Neognathae</taxon>
        <taxon>Galloanserae</taxon>
        <taxon>Galliformes</taxon>
        <taxon>Phasianidae</taxon>
        <taxon>Phasianinae</taxon>
        <taxon>Pavo</taxon>
    </lineage>
</organism>
<accession>A0A8C9F501</accession>
<reference evidence="1" key="2">
    <citation type="submission" date="2025-09" db="UniProtKB">
        <authorList>
            <consortium name="Ensembl"/>
        </authorList>
    </citation>
    <scope>IDENTIFICATION</scope>
</reference>
<dbReference type="AlphaFoldDB" id="A0A8C9F501"/>
<sequence>LSTHKPFCLYIFGEFSPDEFNQFFVTPRCSVEVRYTFSYQHFKLLSPRILRKHEPSV</sequence>
<evidence type="ECO:0000313" key="1">
    <source>
        <dbReference type="Ensembl" id="ENSPSTP00000010337.1"/>
    </source>
</evidence>
<evidence type="ECO:0000313" key="2">
    <source>
        <dbReference type="Proteomes" id="UP000694428"/>
    </source>
</evidence>
<dbReference type="Proteomes" id="UP000694428">
    <property type="component" value="Unplaced"/>
</dbReference>
<dbReference type="Ensembl" id="ENSPSTT00000010854.1">
    <property type="protein sequence ID" value="ENSPSTP00000010337.1"/>
    <property type="gene ID" value="ENSPSTG00000007283.1"/>
</dbReference>
<reference evidence="1" key="1">
    <citation type="submission" date="2025-08" db="UniProtKB">
        <authorList>
            <consortium name="Ensembl"/>
        </authorList>
    </citation>
    <scope>IDENTIFICATION</scope>
</reference>
<name>A0A8C9F501_PAVCR</name>
<proteinExistence type="predicted"/>
<protein>
    <submittedName>
        <fullName evidence="1">Uncharacterized protein</fullName>
    </submittedName>
</protein>
<keyword evidence="2" id="KW-1185">Reference proteome</keyword>